<feature type="non-terminal residue" evidence="1">
    <location>
        <position position="133"/>
    </location>
</feature>
<reference evidence="1 2" key="1">
    <citation type="journal article" date="2016" name="Mol. Biol. Evol.">
        <title>Comparative Genomics of Early-Diverging Mushroom-Forming Fungi Provides Insights into the Origins of Lignocellulose Decay Capabilities.</title>
        <authorList>
            <person name="Nagy L.G."/>
            <person name="Riley R."/>
            <person name="Tritt A."/>
            <person name="Adam C."/>
            <person name="Daum C."/>
            <person name="Floudas D."/>
            <person name="Sun H."/>
            <person name="Yadav J.S."/>
            <person name="Pangilinan J."/>
            <person name="Larsson K.H."/>
            <person name="Matsuura K."/>
            <person name="Barry K."/>
            <person name="Labutti K."/>
            <person name="Kuo R."/>
            <person name="Ohm R.A."/>
            <person name="Bhattacharya S.S."/>
            <person name="Shirouzu T."/>
            <person name="Yoshinaga Y."/>
            <person name="Martin F.M."/>
            <person name="Grigoriev I.V."/>
            <person name="Hibbett D.S."/>
        </authorList>
    </citation>
    <scope>NUCLEOTIDE SEQUENCE [LARGE SCALE GENOMIC DNA]</scope>
    <source>
        <strain evidence="1 2">CBS 109695</strain>
    </source>
</reference>
<organism evidence="1 2">
    <name type="scientific">Athelia psychrophila</name>
    <dbReference type="NCBI Taxonomy" id="1759441"/>
    <lineage>
        <taxon>Eukaryota</taxon>
        <taxon>Fungi</taxon>
        <taxon>Dikarya</taxon>
        <taxon>Basidiomycota</taxon>
        <taxon>Agaricomycotina</taxon>
        <taxon>Agaricomycetes</taxon>
        <taxon>Agaricomycetidae</taxon>
        <taxon>Atheliales</taxon>
        <taxon>Atheliaceae</taxon>
        <taxon>Athelia</taxon>
    </lineage>
</organism>
<keyword evidence="2" id="KW-1185">Reference proteome</keyword>
<dbReference type="Proteomes" id="UP000076532">
    <property type="component" value="Unassembled WGS sequence"/>
</dbReference>
<evidence type="ECO:0000313" key="2">
    <source>
        <dbReference type="Proteomes" id="UP000076532"/>
    </source>
</evidence>
<dbReference type="AlphaFoldDB" id="A0A166A7J6"/>
<dbReference type="EMBL" id="KV417664">
    <property type="protein sequence ID" value="KZP11325.1"/>
    <property type="molecule type" value="Genomic_DNA"/>
</dbReference>
<proteinExistence type="predicted"/>
<name>A0A166A7J6_9AGAM</name>
<evidence type="ECO:0000313" key="1">
    <source>
        <dbReference type="EMBL" id="KZP11325.1"/>
    </source>
</evidence>
<dbReference type="OrthoDB" id="412018at2759"/>
<gene>
    <name evidence="1" type="ORF">FIBSPDRAFT_871391</name>
</gene>
<sequence length="133" mass="15601">MQIDKTRYRGRRQIARGVQYEIPSYRATWASPRLRASSHPTATASVTEQGMDSIFGPTYWTAFSEARIRPPSPPQDWYYELALLHALHYTHFFDRDSCGDGKRRRALCRRLHRRKRSVDTVQRAAQAHQARLR</sequence>
<protein>
    <submittedName>
        <fullName evidence="1">Uncharacterized protein</fullName>
    </submittedName>
</protein>
<accession>A0A166A7J6</accession>